<dbReference type="OrthoDB" id="10522477at2759"/>
<dbReference type="Proteomes" id="UP000799118">
    <property type="component" value="Unassembled WGS sequence"/>
</dbReference>
<reference evidence="2" key="1">
    <citation type="journal article" date="2019" name="Environ. Microbiol.">
        <title>Fungal ecological strategies reflected in gene transcription - a case study of two litter decomposers.</title>
        <authorList>
            <person name="Barbi F."/>
            <person name="Kohler A."/>
            <person name="Barry K."/>
            <person name="Baskaran P."/>
            <person name="Daum C."/>
            <person name="Fauchery L."/>
            <person name="Ihrmark K."/>
            <person name="Kuo A."/>
            <person name="LaButti K."/>
            <person name="Lipzen A."/>
            <person name="Morin E."/>
            <person name="Grigoriev I.V."/>
            <person name="Henrissat B."/>
            <person name="Lindahl B."/>
            <person name="Martin F."/>
        </authorList>
    </citation>
    <scope>NUCLEOTIDE SEQUENCE</scope>
    <source>
        <strain evidence="2">JB14</strain>
    </source>
</reference>
<sequence length="276" mass="30620">MALAKSTSTEARVNALLNFSNLVKVGKWDDKQMEQTFDYLRTKLPESKTFETSNGKTFEIISSDLKKVAQTISQEAKQKLEKANKKALVAEIALSSAEDQLSASKAQYDEQLPGWLAEFGLDDNVPKWLMLALYVPYDFVHRLTSLGRSGSTVSEIRALINTINRQKVAVGSARKRLNDALIDVENKQEESDIILGYQSTIKTLSADVGGLAPQLNIFPKVVDMVRIDCAKFHDKYKALEEAKAGVDRAAVVADVEASIKLYREIADGLMKFEVKA</sequence>
<protein>
    <submittedName>
        <fullName evidence="2">Uncharacterized protein</fullName>
    </submittedName>
</protein>
<gene>
    <name evidence="2" type="ORF">BT96DRAFT_144417</name>
</gene>
<proteinExistence type="predicted"/>
<dbReference type="AlphaFoldDB" id="A0A6A4HEH7"/>
<evidence type="ECO:0000313" key="2">
    <source>
        <dbReference type="EMBL" id="KAE9395475.1"/>
    </source>
</evidence>
<keyword evidence="3" id="KW-1185">Reference proteome</keyword>
<evidence type="ECO:0000256" key="1">
    <source>
        <dbReference type="SAM" id="Coils"/>
    </source>
</evidence>
<evidence type="ECO:0000313" key="3">
    <source>
        <dbReference type="Proteomes" id="UP000799118"/>
    </source>
</evidence>
<feature type="coiled-coil region" evidence="1">
    <location>
        <begin position="66"/>
        <end position="100"/>
    </location>
</feature>
<name>A0A6A4HEH7_9AGAR</name>
<organism evidence="2 3">
    <name type="scientific">Gymnopus androsaceus JB14</name>
    <dbReference type="NCBI Taxonomy" id="1447944"/>
    <lineage>
        <taxon>Eukaryota</taxon>
        <taxon>Fungi</taxon>
        <taxon>Dikarya</taxon>
        <taxon>Basidiomycota</taxon>
        <taxon>Agaricomycotina</taxon>
        <taxon>Agaricomycetes</taxon>
        <taxon>Agaricomycetidae</taxon>
        <taxon>Agaricales</taxon>
        <taxon>Marasmiineae</taxon>
        <taxon>Omphalotaceae</taxon>
        <taxon>Gymnopus</taxon>
    </lineage>
</organism>
<keyword evidence="1" id="KW-0175">Coiled coil</keyword>
<accession>A0A6A4HEH7</accession>
<dbReference type="EMBL" id="ML769530">
    <property type="protein sequence ID" value="KAE9395475.1"/>
    <property type="molecule type" value="Genomic_DNA"/>
</dbReference>